<proteinExistence type="predicted"/>
<reference evidence="8 9" key="1">
    <citation type="submission" date="2023-07" db="EMBL/GenBank/DDBJ databases">
        <title>Sorghum-associated microbial communities from plants grown in Nebraska, USA.</title>
        <authorList>
            <person name="Schachtman D."/>
        </authorList>
    </citation>
    <scope>NUCLEOTIDE SEQUENCE [LARGE SCALE GENOMIC DNA]</scope>
    <source>
        <strain evidence="8 9">BE308</strain>
    </source>
</reference>
<dbReference type="PROSITE" id="PS50109">
    <property type="entry name" value="HIS_KIN"/>
    <property type="match status" value="1"/>
</dbReference>
<dbReference type="SMART" id="SM00086">
    <property type="entry name" value="PAC"/>
    <property type="match status" value="1"/>
</dbReference>
<accession>A0ABU1ZLU0</accession>
<evidence type="ECO:0000259" key="7">
    <source>
        <dbReference type="PROSITE" id="PS50113"/>
    </source>
</evidence>
<evidence type="ECO:0000256" key="2">
    <source>
        <dbReference type="ARBA" id="ARBA00012438"/>
    </source>
</evidence>
<feature type="coiled-coil region" evidence="3">
    <location>
        <begin position="314"/>
        <end position="345"/>
    </location>
</feature>
<dbReference type="Gene3D" id="3.30.450.20">
    <property type="entry name" value="PAS domain"/>
    <property type="match status" value="1"/>
</dbReference>
<sequence length="736" mass="81387">MESRSPSTPLPAVRRLPDAAVLSAVVVVGLLCSGAIFYSLRQTEALRIQEIRNASAKTVIDALELDITRTVEATHNAGLMVETQPRLQRPQFNAYMRRVMADLHTVSALQWQPLVNGRALPAYVWPEDHGPLGLGQSPDALAQPEQHALVVGRPVASETFPIASTPPDNGLATALSVSSPVYERDPLSGGTQRHLGYVAAEVPLKALLREASYRADLAGMDLLVFDLTAPDEQANQPIYTWYGGAADTPRQFSFLVDAKLDDYALTVDMATRPWEVVLRPRAAFQRSLPASQAPYLLAGALAATALVTWTVWRAQRYRRRIEAAKQREQAAREQLATEQKRLQNIIEGTGVATWEFDYKTRQLRMSERWASLAGYTLRDLGDNLYARWLELVHPDDLAAFFAALAQHYAGNSEHLNFEYRLRHQKGHWIWIAARARLMERAADGTPLLLAGTHLEITERKEAEARIQELNATLELRMQEALARSEARATMGTLIASVSHEMGTPMGNSLMTASTLVDQARHFQSLLDAGTLRKSTLQQFVEQVREGNGLLLRNLERAVALLKSFRQVAADQASEQRRSFDVRQVLDEVMLTLAPSLKRQTHSVKLEVPEDIRMDSYPGPLGQVVINLVNNAYLHAFEGMELGVVQLRVHADESHVTLTCSDNGRGIAPDILEKMFQPFFSTRIGSGGTGLGMSIVDNLVKFTLGGTLEVHSALGQGTTITITLPRVAPEPTRSDEV</sequence>
<dbReference type="PANTHER" id="PTHR43065">
    <property type="entry name" value="SENSOR HISTIDINE KINASE"/>
    <property type="match status" value="1"/>
</dbReference>
<dbReference type="InterPro" id="IPR013655">
    <property type="entry name" value="PAS_fold_3"/>
</dbReference>
<dbReference type="InterPro" id="IPR000700">
    <property type="entry name" value="PAS-assoc_C"/>
</dbReference>
<keyword evidence="4" id="KW-0812">Transmembrane</keyword>
<evidence type="ECO:0000313" key="8">
    <source>
        <dbReference type="EMBL" id="MDR7306507.1"/>
    </source>
</evidence>
<dbReference type="InterPro" id="IPR001610">
    <property type="entry name" value="PAC"/>
</dbReference>
<dbReference type="InterPro" id="IPR003594">
    <property type="entry name" value="HATPase_dom"/>
</dbReference>
<keyword evidence="9" id="KW-1185">Reference proteome</keyword>
<feature type="transmembrane region" description="Helical" evidence="4">
    <location>
        <begin position="20"/>
        <end position="40"/>
    </location>
</feature>
<comment type="catalytic activity">
    <reaction evidence="1">
        <text>ATP + protein L-histidine = ADP + protein N-phospho-L-histidine.</text>
        <dbReference type="EC" id="2.7.13.3"/>
    </reaction>
</comment>
<evidence type="ECO:0000256" key="1">
    <source>
        <dbReference type="ARBA" id="ARBA00000085"/>
    </source>
</evidence>
<dbReference type="InterPro" id="IPR000014">
    <property type="entry name" value="PAS"/>
</dbReference>
<dbReference type="InterPro" id="IPR004358">
    <property type="entry name" value="Sig_transdc_His_kin-like_C"/>
</dbReference>
<name>A0ABU1ZLU0_9BURK</name>
<keyword evidence="3" id="KW-0175">Coiled coil</keyword>
<dbReference type="Pfam" id="PF02518">
    <property type="entry name" value="HATPase_c"/>
    <property type="match status" value="1"/>
</dbReference>
<dbReference type="InterPro" id="IPR005467">
    <property type="entry name" value="His_kinase_dom"/>
</dbReference>
<dbReference type="CDD" id="cd00130">
    <property type="entry name" value="PAS"/>
    <property type="match status" value="1"/>
</dbReference>
<dbReference type="RefSeq" id="WP_310341681.1">
    <property type="nucleotide sequence ID" value="NZ_JAVDXO010000003.1"/>
</dbReference>
<gene>
    <name evidence="8" type="ORF">J2X15_001790</name>
</gene>
<dbReference type="InterPro" id="IPR035965">
    <property type="entry name" value="PAS-like_dom_sf"/>
</dbReference>
<dbReference type="Gene3D" id="3.30.565.10">
    <property type="entry name" value="Histidine kinase-like ATPase, C-terminal domain"/>
    <property type="match status" value="1"/>
</dbReference>
<dbReference type="SMART" id="SM00387">
    <property type="entry name" value="HATPase_c"/>
    <property type="match status" value="1"/>
</dbReference>
<dbReference type="SUPFAM" id="SSF55874">
    <property type="entry name" value="ATPase domain of HSP90 chaperone/DNA topoisomerase II/histidine kinase"/>
    <property type="match status" value="1"/>
</dbReference>
<dbReference type="PROSITE" id="PS50113">
    <property type="entry name" value="PAC"/>
    <property type="match status" value="1"/>
</dbReference>
<dbReference type="EMBL" id="JAVDXO010000003">
    <property type="protein sequence ID" value="MDR7306507.1"/>
    <property type="molecule type" value="Genomic_DNA"/>
</dbReference>
<dbReference type="NCBIfam" id="TIGR00229">
    <property type="entry name" value="sensory_box"/>
    <property type="match status" value="1"/>
</dbReference>
<dbReference type="InterPro" id="IPR036890">
    <property type="entry name" value="HATPase_C_sf"/>
</dbReference>
<evidence type="ECO:0000256" key="3">
    <source>
        <dbReference type="SAM" id="Coils"/>
    </source>
</evidence>
<keyword evidence="4" id="KW-0472">Membrane</keyword>
<dbReference type="SMART" id="SM00091">
    <property type="entry name" value="PAS"/>
    <property type="match status" value="1"/>
</dbReference>
<dbReference type="Proteomes" id="UP001268089">
    <property type="component" value="Unassembled WGS sequence"/>
</dbReference>
<evidence type="ECO:0000256" key="4">
    <source>
        <dbReference type="SAM" id="Phobius"/>
    </source>
</evidence>
<dbReference type="Pfam" id="PF08447">
    <property type="entry name" value="PAS_3"/>
    <property type="match status" value="1"/>
</dbReference>
<organism evidence="8 9">
    <name type="scientific">Rhodoferax saidenbachensis</name>
    <dbReference type="NCBI Taxonomy" id="1484693"/>
    <lineage>
        <taxon>Bacteria</taxon>
        <taxon>Pseudomonadati</taxon>
        <taxon>Pseudomonadota</taxon>
        <taxon>Betaproteobacteria</taxon>
        <taxon>Burkholderiales</taxon>
        <taxon>Comamonadaceae</taxon>
        <taxon>Rhodoferax</taxon>
    </lineage>
</organism>
<feature type="domain" description="PAC" evidence="7">
    <location>
        <begin position="415"/>
        <end position="468"/>
    </location>
</feature>
<dbReference type="SUPFAM" id="SSF55785">
    <property type="entry name" value="PYP-like sensor domain (PAS domain)"/>
    <property type="match status" value="1"/>
</dbReference>
<feature type="transmembrane region" description="Helical" evidence="4">
    <location>
        <begin position="293"/>
        <end position="312"/>
    </location>
</feature>
<keyword evidence="4" id="KW-1133">Transmembrane helix</keyword>
<dbReference type="EC" id="2.7.13.3" evidence="2"/>
<dbReference type="PROSITE" id="PS50112">
    <property type="entry name" value="PAS"/>
    <property type="match status" value="1"/>
</dbReference>
<protein>
    <recommendedName>
        <fullName evidence="2">histidine kinase</fullName>
        <ecNumber evidence="2">2.7.13.3</ecNumber>
    </recommendedName>
</protein>
<evidence type="ECO:0000313" key="9">
    <source>
        <dbReference type="Proteomes" id="UP001268089"/>
    </source>
</evidence>
<evidence type="ECO:0000259" key="5">
    <source>
        <dbReference type="PROSITE" id="PS50109"/>
    </source>
</evidence>
<evidence type="ECO:0000259" key="6">
    <source>
        <dbReference type="PROSITE" id="PS50112"/>
    </source>
</evidence>
<dbReference type="PRINTS" id="PR00344">
    <property type="entry name" value="BCTRLSENSOR"/>
</dbReference>
<comment type="caution">
    <text evidence="8">The sequence shown here is derived from an EMBL/GenBank/DDBJ whole genome shotgun (WGS) entry which is preliminary data.</text>
</comment>
<feature type="domain" description="PAS" evidence="6">
    <location>
        <begin position="338"/>
        <end position="411"/>
    </location>
</feature>
<dbReference type="Gene3D" id="1.10.287.130">
    <property type="match status" value="1"/>
</dbReference>
<feature type="domain" description="Histidine kinase" evidence="5">
    <location>
        <begin position="496"/>
        <end position="727"/>
    </location>
</feature>